<evidence type="ECO:0000313" key="7">
    <source>
        <dbReference type="Proteomes" id="UP000256328"/>
    </source>
</evidence>
<gene>
    <name evidence="6" type="ORF">BP5796_10856</name>
</gene>
<feature type="compositionally biased region" description="Low complexity" evidence="4">
    <location>
        <begin position="662"/>
        <end position="674"/>
    </location>
</feature>
<dbReference type="GO" id="GO:0009055">
    <property type="term" value="F:electron transfer activity"/>
    <property type="evidence" value="ECO:0007669"/>
    <property type="project" value="InterPro"/>
</dbReference>
<dbReference type="OrthoDB" id="10291693at2759"/>
<dbReference type="EMBL" id="PDLN01000017">
    <property type="protein sequence ID" value="RDW62554.1"/>
    <property type="molecule type" value="Genomic_DNA"/>
</dbReference>
<evidence type="ECO:0000313" key="6">
    <source>
        <dbReference type="EMBL" id="RDW62554.1"/>
    </source>
</evidence>
<evidence type="ECO:0000256" key="2">
    <source>
        <dbReference type="ARBA" id="ARBA00023004"/>
    </source>
</evidence>
<comment type="caution">
    <text evidence="6">The sequence shown here is derived from an EMBL/GenBank/DDBJ whole genome shotgun (WGS) entry which is preliminary data.</text>
</comment>
<keyword evidence="2 3" id="KW-0408">Iron</keyword>
<dbReference type="PROSITE" id="PS51007">
    <property type="entry name" value="CYTC"/>
    <property type="match status" value="1"/>
</dbReference>
<feature type="domain" description="Cytochrome c" evidence="5">
    <location>
        <begin position="75"/>
        <end position="206"/>
    </location>
</feature>
<keyword evidence="3" id="KW-0349">Heme</keyword>
<organism evidence="6 7">
    <name type="scientific">Coleophoma crateriformis</name>
    <dbReference type="NCBI Taxonomy" id="565419"/>
    <lineage>
        <taxon>Eukaryota</taxon>
        <taxon>Fungi</taxon>
        <taxon>Dikarya</taxon>
        <taxon>Ascomycota</taxon>
        <taxon>Pezizomycotina</taxon>
        <taxon>Leotiomycetes</taxon>
        <taxon>Helotiales</taxon>
        <taxon>Dermateaceae</taxon>
        <taxon>Coleophoma</taxon>
    </lineage>
</organism>
<reference evidence="6 7" key="1">
    <citation type="journal article" date="2018" name="IMA Fungus">
        <title>IMA Genome-F 9: Draft genome sequence of Annulohypoxylon stygium, Aspergillus mulundensis, Berkeleyomyces basicola (syn. Thielaviopsis basicola), Ceratocystis smalleyi, two Cercospora beticola strains, Coleophoma cylindrospora, Fusarium fracticaudum, Phialophora cf. hyalina, and Morchella septimelata.</title>
        <authorList>
            <person name="Wingfield B.D."/>
            <person name="Bills G.F."/>
            <person name="Dong Y."/>
            <person name="Huang W."/>
            <person name="Nel W.J."/>
            <person name="Swalarsk-Parry B.S."/>
            <person name="Vaghefi N."/>
            <person name="Wilken P.M."/>
            <person name="An Z."/>
            <person name="de Beer Z.W."/>
            <person name="De Vos L."/>
            <person name="Chen L."/>
            <person name="Duong T.A."/>
            <person name="Gao Y."/>
            <person name="Hammerbacher A."/>
            <person name="Kikkert J.R."/>
            <person name="Li Y."/>
            <person name="Li H."/>
            <person name="Li K."/>
            <person name="Li Q."/>
            <person name="Liu X."/>
            <person name="Ma X."/>
            <person name="Naidoo K."/>
            <person name="Pethybridge S.J."/>
            <person name="Sun J."/>
            <person name="Steenkamp E.T."/>
            <person name="van der Nest M.A."/>
            <person name="van Wyk S."/>
            <person name="Wingfield M.J."/>
            <person name="Xiong C."/>
            <person name="Yue Q."/>
            <person name="Zhang X."/>
        </authorList>
    </citation>
    <scope>NUCLEOTIDE SEQUENCE [LARGE SCALE GENOMIC DNA]</scope>
    <source>
        <strain evidence="6 7">BP5796</strain>
    </source>
</reference>
<dbReference type="Proteomes" id="UP000256328">
    <property type="component" value="Unassembled WGS sequence"/>
</dbReference>
<name>A0A3D8QM69_9HELO</name>
<keyword evidence="1 3" id="KW-0479">Metal-binding</keyword>
<dbReference type="GO" id="GO:0020037">
    <property type="term" value="F:heme binding"/>
    <property type="evidence" value="ECO:0007669"/>
    <property type="project" value="InterPro"/>
</dbReference>
<dbReference type="InterPro" id="IPR009056">
    <property type="entry name" value="Cyt_c-like_dom"/>
</dbReference>
<evidence type="ECO:0000256" key="1">
    <source>
        <dbReference type="ARBA" id="ARBA00022723"/>
    </source>
</evidence>
<evidence type="ECO:0000259" key="5">
    <source>
        <dbReference type="PROSITE" id="PS51007"/>
    </source>
</evidence>
<evidence type="ECO:0000256" key="4">
    <source>
        <dbReference type="SAM" id="MobiDB-lite"/>
    </source>
</evidence>
<keyword evidence="7" id="KW-1185">Reference proteome</keyword>
<dbReference type="AlphaFoldDB" id="A0A3D8QM69"/>
<sequence>MAPKSLRKLPGTLSKSVGKKAKAVRQSVIGLFGGKDSGDTESLVPVPRVPLPPAPDHGILVNGSNRTVYQTGLPSNATAGVDENIPPMPECNACHDAANLAYANNAAPDSVEGLAPVLPNITGVNSSEHTGSASISRDHHASHGTNAADMPDGQSGPNTRLASDATAVDNDDQIKPAPAQEPSANTDARFSDMDASAHESYKQDYPCKSGHPVYMADTLTFYYFWECLRWYHQDPNHGMVGTEHKVFSSVELMQNLELGKDRLPFSDEQIDLALRREEKSFLYRHDHGSWLTQRRCDLLNYINRLTIVDGALSFPSVQGDSNYEVIDCDYFGDIGKFLSKIPKNGGPFIGLHDPRRSPDGRSGINPFRRRLQHCILPAFRSERKLTTPTWHFEHNKAKPLAHSHQKADFAVYCFRDSDPETYLHGNSGRPKSTDRFRVVAAVFGGGEGHSATVRGENQFNAGLPPTFTIEAAIPRHIYDANIITKRPTLSWKPWTPSVLDAMLALKEASLQYNASGQAFNLDTVGKFSGLENGDSGFPGNFTMKEVTYALNYQQRGNDIEKLFHDHQTDCTGFQLLRSRMRPIVTAAGQVMAGIDEQQAKQSTELLTAQHLQVQQKQLREAAANGQDDSAGVVGTAMNMPPASTGAQTQPPAGDKNDEVDLGARSGRLRNLLSRSGKRASSAH</sequence>
<proteinExistence type="predicted"/>
<evidence type="ECO:0000256" key="3">
    <source>
        <dbReference type="PROSITE-ProRule" id="PRU00433"/>
    </source>
</evidence>
<feature type="region of interest" description="Disordered" evidence="4">
    <location>
        <begin position="619"/>
        <end position="683"/>
    </location>
</feature>
<feature type="compositionally biased region" description="Polar residues" evidence="4">
    <location>
        <begin position="125"/>
        <end position="135"/>
    </location>
</feature>
<protein>
    <recommendedName>
        <fullName evidence="5">Cytochrome c domain-containing protein</fullName>
    </recommendedName>
</protein>
<accession>A0A3D8QM69</accession>
<dbReference type="GO" id="GO:0046872">
    <property type="term" value="F:metal ion binding"/>
    <property type="evidence" value="ECO:0007669"/>
    <property type="project" value="UniProtKB-KW"/>
</dbReference>
<feature type="region of interest" description="Disordered" evidence="4">
    <location>
        <begin position="125"/>
        <end position="163"/>
    </location>
</feature>